<gene>
    <name evidence="2" type="ORF">LWI29_009671</name>
</gene>
<dbReference type="Proteomes" id="UP001168877">
    <property type="component" value="Unassembled WGS sequence"/>
</dbReference>
<evidence type="ECO:0000313" key="3">
    <source>
        <dbReference type="Proteomes" id="UP001168877"/>
    </source>
</evidence>
<accession>A0AA39RVM1</accession>
<evidence type="ECO:0000256" key="1">
    <source>
        <dbReference type="SAM" id="MobiDB-lite"/>
    </source>
</evidence>
<organism evidence="2 3">
    <name type="scientific">Acer saccharum</name>
    <name type="common">Sugar maple</name>
    <dbReference type="NCBI Taxonomy" id="4024"/>
    <lineage>
        <taxon>Eukaryota</taxon>
        <taxon>Viridiplantae</taxon>
        <taxon>Streptophyta</taxon>
        <taxon>Embryophyta</taxon>
        <taxon>Tracheophyta</taxon>
        <taxon>Spermatophyta</taxon>
        <taxon>Magnoliopsida</taxon>
        <taxon>eudicotyledons</taxon>
        <taxon>Gunneridae</taxon>
        <taxon>Pentapetalae</taxon>
        <taxon>rosids</taxon>
        <taxon>malvids</taxon>
        <taxon>Sapindales</taxon>
        <taxon>Sapindaceae</taxon>
        <taxon>Hippocastanoideae</taxon>
        <taxon>Acereae</taxon>
        <taxon>Acer</taxon>
    </lineage>
</organism>
<feature type="compositionally biased region" description="Basic and acidic residues" evidence="1">
    <location>
        <begin position="62"/>
        <end position="94"/>
    </location>
</feature>
<dbReference type="AlphaFoldDB" id="A0AA39RVM1"/>
<protein>
    <submittedName>
        <fullName evidence="2">Uncharacterized protein</fullName>
    </submittedName>
</protein>
<reference evidence="2" key="2">
    <citation type="submission" date="2023-06" db="EMBL/GenBank/DDBJ databases">
        <authorList>
            <person name="Swenson N.G."/>
            <person name="Wegrzyn J.L."/>
            <person name="Mcevoy S.L."/>
        </authorList>
    </citation>
    <scope>NUCLEOTIDE SEQUENCE</scope>
    <source>
        <strain evidence="2">NS2018</strain>
        <tissue evidence="2">Leaf</tissue>
    </source>
</reference>
<keyword evidence="3" id="KW-1185">Reference proteome</keyword>
<sequence length="191" mass="21031">MDKMDKRSIGRKDDKVGIEYLSKPKYDSALNGKLILKKSNTVRNTGEIGDNRSSSSDLDGSSDSKLKSLEREPKSFEAEGEDGSDRPCRGDGLLKDFVSVPSSSQTQALDSPMHSSVGQLVSDPDEGDVGEVGNDRSMKRIGRKRIQPVKSHGMITRLSKARALDLNHDIVKEDIVPMVKKSSWNLRDEIA</sequence>
<proteinExistence type="predicted"/>
<comment type="caution">
    <text evidence="2">The sequence shown here is derived from an EMBL/GenBank/DDBJ whole genome shotgun (WGS) entry which is preliminary data.</text>
</comment>
<evidence type="ECO:0000313" key="2">
    <source>
        <dbReference type="EMBL" id="KAK0581075.1"/>
    </source>
</evidence>
<dbReference type="EMBL" id="JAUESC010000384">
    <property type="protein sequence ID" value="KAK0581075.1"/>
    <property type="molecule type" value="Genomic_DNA"/>
</dbReference>
<reference evidence="2" key="1">
    <citation type="journal article" date="2022" name="Plant J.">
        <title>Strategies of tolerance reflected in two North American maple genomes.</title>
        <authorList>
            <person name="McEvoy S.L."/>
            <person name="Sezen U.U."/>
            <person name="Trouern-Trend A."/>
            <person name="McMahon S.M."/>
            <person name="Schaberg P.G."/>
            <person name="Yang J."/>
            <person name="Wegrzyn J.L."/>
            <person name="Swenson N.G."/>
        </authorList>
    </citation>
    <scope>NUCLEOTIDE SEQUENCE</scope>
    <source>
        <strain evidence="2">NS2018</strain>
    </source>
</reference>
<feature type="compositionally biased region" description="Polar residues" evidence="1">
    <location>
        <begin position="100"/>
        <end position="119"/>
    </location>
</feature>
<name>A0AA39RVM1_ACESA</name>
<feature type="region of interest" description="Disordered" evidence="1">
    <location>
        <begin position="36"/>
        <end position="140"/>
    </location>
</feature>